<organism evidence="2 3">
    <name type="scientific">Terrimonas rubra</name>
    <dbReference type="NCBI Taxonomy" id="1035890"/>
    <lineage>
        <taxon>Bacteria</taxon>
        <taxon>Pseudomonadati</taxon>
        <taxon>Bacteroidota</taxon>
        <taxon>Chitinophagia</taxon>
        <taxon>Chitinophagales</taxon>
        <taxon>Chitinophagaceae</taxon>
        <taxon>Terrimonas</taxon>
    </lineage>
</organism>
<dbReference type="Proteomes" id="UP001597511">
    <property type="component" value="Unassembled WGS sequence"/>
</dbReference>
<evidence type="ECO:0000313" key="2">
    <source>
        <dbReference type="EMBL" id="MFD2921715.1"/>
    </source>
</evidence>
<name>A0ABW6AB40_9BACT</name>
<keyword evidence="3" id="KW-1185">Reference proteome</keyword>
<dbReference type="InterPro" id="IPR032710">
    <property type="entry name" value="NTF2-like_dom_sf"/>
</dbReference>
<dbReference type="RefSeq" id="WP_386102565.1">
    <property type="nucleotide sequence ID" value="NZ_JBHUOZ010000003.1"/>
</dbReference>
<evidence type="ECO:0000313" key="3">
    <source>
        <dbReference type="Proteomes" id="UP001597511"/>
    </source>
</evidence>
<evidence type="ECO:0000256" key="1">
    <source>
        <dbReference type="SAM" id="SignalP"/>
    </source>
</evidence>
<dbReference type="Gene3D" id="3.10.450.50">
    <property type="match status" value="1"/>
</dbReference>
<keyword evidence="1" id="KW-0732">Signal</keyword>
<evidence type="ECO:0008006" key="4">
    <source>
        <dbReference type="Google" id="ProtNLM"/>
    </source>
</evidence>
<dbReference type="SUPFAM" id="SSF54427">
    <property type="entry name" value="NTF2-like"/>
    <property type="match status" value="1"/>
</dbReference>
<feature type="chain" id="PRO_5046755341" description="Lumazine-binding" evidence="1">
    <location>
        <begin position="22"/>
        <end position="150"/>
    </location>
</feature>
<feature type="signal peptide" evidence="1">
    <location>
        <begin position="1"/>
        <end position="21"/>
    </location>
</feature>
<gene>
    <name evidence="2" type="ORF">ACFS6H_18490</name>
</gene>
<reference evidence="3" key="1">
    <citation type="journal article" date="2019" name="Int. J. Syst. Evol. Microbiol.">
        <title>The Global Catalogue of Microorganisms (GCM) 10K type strain sequencing project: providing services to taxonomists for standard genome sequencing and annotation.</title>
        <authorList>
            <consortium name="The Broad Institute Genomics Platform"/>
            <consortium name="The Broad Institute Genome Sequencing Center for Infectious Disease"/>
            <person name="Wu L."/>
            <person name="Ma J."/>
        </authorList>
    </citation>
    <scope>NUCLEOTIDE SEQUENCE [LARGE SCALE GENOMIC DNA]</scope>
    <source>
        <strain evidence="3">KCTC 23299</strain>
    </source>
</reference>
<dbReference type="EMBL" id="JBHUOZ010000003">
    <property type="protein sequence ID" value="MFD2921715.1"/>
    <property type="molecule type" value="Genomic_DNA"/>
</dbReference>
<accession>A0ABW6AB40</accession>
<proteinExistence type="predicted"/>
<protein>
    <recommendedName>
        <fullName evidence="4">Lumazine-binding</fullName>
    </recommendedName>
</protein>
<comment type="caution">
    <text evidence="2">The sequence shown here is derived from an EMBL/GenBank/DDBJ whole genome shotgun (WGS) entry which is preliminary data.</text>
</comment>
<sequence>MKHFIILLTLVLVFINTKAQSGEDSVKATINALFTAMKNADSATVKTLFNSNAMLQTISEHPQKGTTVQTETVDAFAGIVGKMPKGSCDEQIVFEGVKIDGALAQVWTPYKFYYNQQFSHCGVNAFQLVRLKDGWKIQYIIDTRRKDNCK</sequence>